<proteinExistence type="predicted"/>
<sequence>MKLLAVYLICLKLVFSLELDSQCDNRGTLVYEDMHCKPITKEGHKCPVEFKCDLEAKGNTCRFRNRDIPFGSHLSDNDTYSACSVGCSCQEDNSFECAELDCPEYENPSPTSNDCYLKYKLGECCSVGRICARKDHPVECKTDGAIHMEGEEFYPQGTCLSCVCGKGFAGKYTPEFCQRRSCLVQVHNRDKIKDNCAPFYLYDNDKPLCCPHSWVCPSTNVTRVAANPKAEKDTGLTCKFGTDTYKLGERMETVFKSFDNKDRRVQCECKLPPFLTCRQKIIYL</sequence>
<dbReference type="RefSeq" id="XP_028131831.1">
    <property type="nucleotide sequence ID" value="XM_028276030.1"/>
</dbReference>
<name>A0A6P7F8H9_DIAVI</name>
<organism evidence="2">
    <name type="scientific">Diabrotica virgifera virgifera</name>
    <name type="common">western corn rootworm</name>
    <dbReference type="NCBI Taxonomy" id="50390"/>
    <lineage>
        <taxon>Eukaryota</taxon>
        <taxon>Metazoa</taxon>
        <taxon>Ecdysozoa</taxon>
        <taxon>Arthropoda</taxon>
        <taxon>Hexapoda</taxon>
        <taxon>Insecta</taxon>
        <taxon>Pterygota</taxon>
        <taxon>Neoptera</taxon>
        <taxon>Endopterygota</taxon>
        <taxon>Coleoptera</taxon>
        <taxon>Polyphaga</taxon>
        <taxon>Cucujiformia</taxon>
        <taxon>Chrysomeloidea</taxon>
        <taxon>Chrysomelidae</taxon>
        <taxon>Galerucinae</taxon>
        <taxon>Diabroticina</taxon>
        <taxon>Diabroticites</taxon>
        <taxon>Diabrotica</taxon>
    </lineage>
</organism>
<reference evidence="2" key="1">
    <citation type="submission" date="2025-08" db="UniProtKB">
        <authorList>
            <consortium name="RefSeq"/>
        </authorList>
    </citation>
    <scope>IDENTIFICATION</scope>
    <source>
        <tissue evidence="2">Whole insect</tissue>
    </source>
</reference>
<dbReference type="AlphaFoldDB" id="A0A6P7F8H9"/>
<dbReference type="OrthoDB" id="365605at2759"/>
<evidence type="ECO:0000313" key="2">
    <source>
        <dbReference type="RefSeq" id="XP_028131831.1"/>
    </source>
</evidence>
<dbReference type="InParanoid" id="A0A6P7F8H9"/>
<gene>
    <name evidence="2" type="primary">LOC114327417</name>
</gene>
<evidence type="ECO:0000256" key="1">
    <source>
        <dbReference type="SAM" id="SignalP"/>
    </source>
</evidence>
<keyword evidence="1" id="KW-0732">Signal</keyword>
<accession>A0A6P7F8H9</accession>
<feature type="chain" id="PRO_5027836800" evidence="1">
    <location>
        <begin position="17"/>
        <end position="284"/>
    </location>
</feature>
<feature type="signal peptide" evidence="1">
    <location>
        <begin position="1"/>
        <end position="16"/>
    </location>
</feature>
<protein>
    <submittedName>
        <fullName evidence="2">Uncharacterized protein LOC114327417</fullName>
    </submittedName>
</protein>